<proteinExistence type="predicted"/>
<accession>A0AAU7APA9</accession>
<protein>
    <submittedName>
        <fullName evidence="1">Uncharacterized protein</fullName>
    </submittedName>
</protein>
<name>A0AAU7APA9_9ACTN</name>
<sequence length="71" mass="8066">MMAKFLRKALRVVADMPADRPPRQAFLIDGWTDKQAEAIEQTGADYPVDLVVELAFHDHLARRRESFALVA</sequence>
<organism evidence="1">
    <name type="scientific">Paraconexibacter sp. AEG42_29</name>
    <dbReference type="NCBI Taxonomy" id="2997339"/>
    <lineage>
        <taxon>Bacteria</taxon>
        <taxon>Bacillati</taxon>
        <taxon>Actinomycetota</taxon>
        <taxon>Thermoleophilia</taxon>
        <taxon>Solirubrobacterales</taxon>
        <taxon>Paraconexibacteraceae</taxon>
        <taxon>Paraconexibacter</taxon>
    </lineage>
</organism>
<dbReference type="EMBL" id="CP114014">
    <property type="protein sequence ID" value="XAY03479.1"/>
    <property type="molecule type" value="Genomic_DNA"/>
</dbReference>
<gene>
    <name evidence="1" type="ORF">DSM112329_00297</name>
</gene>
<dbReference type="AlphaFoldDB" id="A0AAU7APA9"/>
<dbReference type="KEGG" id="parq:DSM112329_00297"/>
<evidence type="ECO:0000313" key="1">
    <source>
        <dbReference type="EMBL" id="XAY03479.1"/>
    </source>
</evidence>
<reference evidence="1" key="1">
    <citation type="submission" date="2022-12" db="EMBL/GenBank/DDBJ databases">
        <title>Paraconexibacter alkalitolerans sp. nov. and Baekduia alba sp. nov., isolated from soil and emended description of the genera Paraconexibacter (Chun et al., 2020) and Baekduia (An et al., 2020).</title>
        <authorList>
            <person name="Vieira S."/>
            <person name="Huber K.J."/>
            <person name="Geppert A."/>
            <person name="Wolf J."/>
            <person name="Neumann-Schaal M."/>
            <person name="Muesken M."/>
            <person name="Overmann J."/>
        </authorList>
    </citation>
    <scope>NUCLEOTIDE SEQUENCE</scope>
    <source>
        <strain evidence="1">AEG42_29</strain>
    </source>
</reference>